<dbReference type="Proteomes" id="UP000596202">
    <property type="component" value="Chromosome"/>
</dbReference>
<dbReference type="EMBL" id="UGQL01000001">
    <property type="protein sequence ID" value="STZ26778.1"/>
    <property type="molecule type" value="Genomic_DNA"/>
</dbReference>
<keyword evidence="1" id="KW-0238">DNA-binding</keyword>
<dbReference type="PROSITE" id="PS50110">
    <property type="entry name" value="RESPONSE_REGULATORY"/>
    <property type="match status" value="1"/>
</dbReference>
<sequence length="218" mass="25305">MNLYNPVFLVIDDHPMILTSYIRLLRENFLESTFYASESIPKALEYLDELESIDMLIIDYNLAKNFDVQLRISDGQKLALYAQSKFPKAKIIMITGHEEALLIYSIHKKVRPDGLLMKADVTDELLIETIRQCMIGQVVYSQGVKNVLSLLAKRQLMQQEQYIEILMLLDKGYKVQEICEIVFKSQSTVQRMLTTMKKEFEVNDLSELLKQVKLQGFI</sequence>
<dbReference type="InterPro" id="IPR001789">
    <property type="entry name" value="Sig_transdc_resp-reg_receiver"/>
</dbReference>
<dbReference type="EMBL" id="CP068108">
    <property type="protein sequence ID" value="QQU01132.1"/>
    <property type="molecule type" value="Genomic_DNA"/>
</dbReference>
<evidence type="ECO:0000313" key="4">
    <source>
        <dbReference type="EMBL" id="QQU01132.1"/>
    </source>
</evidence>
<dbReference type="SUPFAM" id="SSF52172">
    <property type="entry name" value="CheY-like"/>
    <property type="match status" value="1"/>
</dbReference>
<dbReference type="Proteomes" id="UP000255024">
    <property type="component" value="Unassembled WGS sequence"/>
</dbReference>
<dbReference type="SUPFAM" id="SSF46894">
    <property type="entry name" value="C-terminal effector domain of the bipartite response regulators"/>
    <property type="match status" value="1"/>
</dbReference>
<evidence type="ECO:0000313" key="6">
    <source>
        <dbReference type="Proteomes" id="UP000255024"/>
    </source>
</evidence>
<dbReference type="GeneID" id="93527020"/>
<protein>
    <submittedName>
        <fullName evidence="4">Response regulator transcription factor</fullName>
    </submittedName>
    <submittedName>
        <fullName evidence="5">Transcriptional regulator NarL</fullName>
    </submittedName>
</protein>
<name>A0A378RJB9_MYROD</name>
<dbReference type="InterPro" id="IPR016032">
    <property type="entry name" value="Sig_transdc_resp-reg_C-effctor"/>
</dbReference>
<keyword evidence="6" id="KW-1185">Reference proteome</keyword>
<keyword evidence="2" id="KW-0597">Phosphoprotein</keyword>
<evidence type="ECO:0000313" key="5">
    <source>
        <dbReference type="EMBL" id="STZ26778.1"/>
    </source>
</evidence>
<dbReference type="InterPro" id="IPR051015">
    <property type="entry name" value="EvgA-like"/>
</dbReference>
<organism evidence="5 6">
    <name type="scientific">Myroides odoratus</name>
    <name type="common">Flavobacterium odoratum</name>
    <dbReference type="NCBI Taxonomy" id="256"/>
    <lineage>
        <taxon>Bacteria</taxon>
        <taxon>Pseudomonadati</taxon>
        <taxon>Bacteroidota</taxon>
        <taxon>Flavobacteriia</taxon>
        <taxon>Flavobacteriales</taxon>
        <taxon>Flavobacteriaceae</taxon>
        <taxon>Myroides</taxon>
    </lineage>
</organism>
<dbReference type="AlphaFoldDB" id="A0A378RJB9"/>
<dbReference type="InterPro" id="IPR011006">
    <property type="entry name" value="CheY-like_superfamily"/>
</dbReference>
<gene>
    <name evidence="4" type="ORF">I6I88_05110</name>
    <name evidence="5" type="ORF">NCTC11179_00305</name>
</gene>
<dbReference type="PANTHER" id="PTHR45566">
    <property type="entry name" value="HTH-TYPE TRANSCRIPTIONAL REGULATOR YHJB-RELATED"/>
    <property type="match status" value="1"/>
</dbReference>
<dbReference type="Gene3D" id="3.40.50.2300">
    <property type="match status" value="1"/>
</dbReference>
<feature type="modified residue" description="4-aspartylphosphate" evidence="2">
    <location>
        <position position="59"/>
    </location>
</feature>
<reference evidence="5 6" key="1">
    <citation type="submission" date="2018-06" db="EMBL/GenBank/DDBJ databases">
        <authorList>
            <consortium name="Pathogen Informatics"/>
            <person name="Doyle S."/>
        </authorList>
    </citation>
    <scope>NUCLEOTIDE SEQUENCE [LARGE SCALE GENOMIC DNA]</scope>
    <source>
        <strain evidence="5 6">NCTC11179</strain>
    </source>
</reference>
<dbReference type="GO" id="GO:0000160">
    <property type="term" value="P:phosphorelay signal transduction system"/>
    <property type="evidence" value="ECO:0007669"/>
    <property type="project" value="InterPro"/>
</dbReference>
<dbReference type="GO" id="GO:0006355">
    <property type="term" value="P:regulation of DNA-templated transcription"/>
    <property type="evidence" value="ECO:0007669"/>
    <property type="project" value="InterPro"/>
</dbReference>
<dbReference type="GO" id="GO:0003677">
    <property type="term" value="F:DNA binding"/>
    <property type="evidence" value="ECO:0007669"/>
    <property type="project" value="UniProtKB-KW"/>
</dbReference>
<evidence type="ECO:0000256" key="2">
    <source>
        <dbReference type="PROSITE-ProRule" id="PRU00169"/>
    </source>
</evidence>
<dbReference type="InterPro" id="IPR036388">
    <property type="entry name" value="WH-like_DNA-bd_sf"/>
</dbReference>
<reference evidence="4 7" key="2">
    <citation type="submission" date="2021-01" db="EMBL/GenBank/DDBJ databases">
        <title>FDA dAtabase for Regulatory Grade micrObial Sequences (FDA-ARGOS): Supporting development and validation of Infectious Disease Dx tests.</title>
        <authorList>
            <person name="Sproer C."/>
            <person name="Gronow S."/>
            <person name="Severitt S."/>
            <person name="Schroder I."/>
            <person name="Tallon L."/>
            <person name="Sadzewicz L."/>
            <person name="Zhao X."/>
            <person name="Boylan J."/>
            <person name="Ott S."/>
            <person name="Bowen H."/>
            <person name="Vavikolanu K."/>
            <person name="Mehta A."/>
            <person name="Aluvathingal J."/>
            <person name="Nadendla S."/>
            <person name="Lowell S."/>
            <person name="Myers T."/>
            <person name="Yan Y."/>
            <person name="Sichtig H."/>
        </authorList>
    </citation>
    <scope>NUCLEOTIDE SEQUENCE [LARGE SCALE GENOMIC DNA]</scope>
    <source>
        <strain evidence="4 7">FDAARGOS_1131</strain>
    </source>
</reference>
<dbReference type="PANTHER" id="PTHR45566:SF1">
    <property type="entry name" value="HTH-TYPE TRANSCRIPTIONAL REGULATOR YHJB-RELATED"/>
    <property type="match status" value="1"/>
</dbReference>
<proteinExistence type="predicted"/>
<evidence type="ECO:0000256" key="1">
    <source>
        <dbReference type="ARBA" id="ARBA00023125"/>
    </source>
</evidence>
<dbReference type="OrthoDB" id="651456at2"/>
<dbReference type="Gene3D" id="1.10.10.10">
    <property type="entry name" value="Winged helix-like DNA-binding domain superfamily/Winged helix DNA-binding domain"/>
    <property type="match status" value="1"/>
</dbReference>
<evidence type="ECO:0000313" key="7">
    <source>
        <dbReference type="Proteomes" id="UP000596202"/>
    </source>
</evidence>
<feature type="domain" description="Response regulatory" evidence="3">
    <location>
        <begin position="7"/>
        <end position="133"/>
    </location>
</feature>
<dbReference type="RefSeq" id="WP_002991447.1">
    <property type="nucleotide sequence ID" value="NZ_CP068107.1"/>
</dbReference>
<accession>A0A378RJB9</accession>
<evidence type="ECO:0000259" key="3">
    <source>
        <dbReference type="PROSITE" id="PS50110"/>
    </source>
</evidence>